<feature type="region of interest" description="Disordered" evidence="1">
    <location>
        <begin position="131"/>
        <end position="173"/>
    </location>
</feature>
<accession>A0A6A6I9F1</accession>
<evidence type="ECO:0000313" key="3">
    <source>
        <dbReference type="Proteomes" id="UP000800094"/>
    </source>
</evidence>
<evidence type="ECO:0000256" key="1">
    <source>
        <dbReference type="SAM" id="MobiDB-lite"/>
    </source>
</evidence>
<evidence type="ECO:0000313" key="2">
    <source>
        <dbReference type="EMBL" id="KAF2246150.1"/>
    </source>
</evidence>
<organism evidence="2 3">
    <name type="scientific">Trematosphaeria pertusa</name>
    <dbReference type="NCBI Taxonomy" id="390896"/>
    <lineage>
        <taxon>Eukaryota</taxon>
        <taxon>Fungi</taxon>
        <taxon>Dikarya</taxon>
        <taxon>Ascomycota</taxon>
        <taxon>Pezizomycotina</taxon>
        <taxon>Dothideomycetes</taxon>
        <taxon>Pleosporomycetidae</taxon>
        <taxon>Pleosporales</taxon>
        <taxon>Massarineae</taxon>
        <taxon>Trematosphaeriaceae</taxon>
        <taxon>Trematosphaeria</taxon>
    </lineage>
</organism>
<feature type="region of interest" description="Disordered" evidence="1">
    <location>
        <begin position="1"/>
        <end position="28"/>
    </location>
</feature>
<gene>
    <name evidence="2" type="ORF">BU26DRAFT_567647</name>
</gene>
<dbReference type="AlphaFoldDB" id="A0A6A6I9F1"/>
<dbReference type="GeneID" id="54587006"/>
<protein>
    <submittedName>
        <fullName evidence="2">Uncharacterized protein</fullName>
    </submittedName>
</protein>
<keyword evidence="3" id="KW-1185">Reference proteome</keyword>
<dbReference type="Proteomes" id="UP000800094">
    <property type="component" value="Unassembled WGS sequence"/>
</dbReference>
<dbReference type="RefSeq" id="XP_033681154.1">
    <property type="nucleotide sequence ID" value="XM_033833676.1"/>
</dbReference>
<name>A0A6A6I9F1_9PLEO</name>
<dbReference type="OrthoDB" id="3800409at2759"/>
<dbReference type="EMBL" id="ML987199">
    <property type="protein sequence ID" value="KAF2246150.1"/>
    <property type="molecule type" value="Genomic_DNA"/>
</dbReference>
<sequence length="206" mass="22985">MPRPNRYHPYNRSNQQVMSPRYPPPPSLRLPQPMPAIAEQPLARPYQYIYPGYIRGHTSDGKTLVARQVIQAPDGMLHVQMQVVRFPSEDVKQYASMRQSQSPPASAPVQMPTSMQMQIDPALAGLGIKRDDMPRKCSTSAGSVSSQDARSLTGRSDDCAVSSDEEEDAEGEVVPVVDDGQWRAAVEQRRIVEELLRQREALGMLQ</sequence>
<reference evidence="2" key="1">
    <citation type="journal article" date="2020" name="Stud. Mycol.">
        <title>101 Dothideomycetes genomes: a test case for predicting lifestyles and emergence of pathogens.</title>
        <authorList>
            <person name="Haridas S."/>
            <person name="Albert R."/>
            <person name="Binder M."/>
            <person name="Bloem J."/>
            <person name="Labutti K."/>
            <person name="Salamov A."/>
            <person name="Andreopoulos B."/>
            <person name="Baker S."/>
            <person name="Barry K."/>
            <person name="Bills G."/>
            <person name="Bluhm B."/>
            <person name="Cannon C."/>
            <person name="Castanera R."/>
            <person name="Culley D."/>
            <person name="Daum C."/>
            <person name="Ezra D."/>
            <person name="Gonzalez J."/>
            <person name="Henrissat B."/>
            <person name="Kuo A."/>
            <person name="Liang C."/>
            <person name="Lipzen A."/>
            <person name="Lutzoni F."/>
            <person name="Magnuson J."/>
            <person name="Mondo S."/>
            <person name="Nolan M."/>
            <person name="Ohm R."/>
            <person name="Pangilinan J."/>
            <person name="Park H.-J."/>
            <person name="Ramirez L."/>
            <person name="Alfaro M."/>
            <person name="Sun H."/>
            <person name="Tritt A."/>
            <person name="Yoshinaga Y."/>
            <person name="Zwiers L.-H."/>
            <person name="Turgeon B."/>
            <person name="Goodwin S."/>
            <person name="Spatafora J."/>
            <person name="Crous P."/>
            <person name="Grigoriev I."/>
        </authorList>
    </citation>
    <scope>NUCLEOTIDE SEQUENCE</scope>
    <source>
        <strain evidence="2">CBS 122368</strain>
    </source>
</reference>
<feature type="compositionally biased region" description="Polar residues" evidence="1">
    <location>
        <begin position="137"/>
        <end position="154"/>
    </location>
</feature>
<proteinExistence type="predicted"/>